<dbReference type="EMBL" id="CAJHNH020003002">
    <property type="protein sequence ID" value="CAG5128300.1"/>
    <property type="molecule type" value="Genomic_DNA"/>
</dbReference>
<proteinExistence type="predicted"/>
<feature type="compositionally biased region" description="Low complexity" evidence="1">
    <location>
        <begin position="511"/>
        <end position="522"/>
    </location>
</feature>
<feature type="chain" id="PRO_5035795349" description="Protein brambleberry" evidence="3">
    <location>
        <begin position="26"/>
        <end position="604"/>
    </location>
</feature>
<gene>
    <name evidence="4" type="ORF">CUNI_LOCUS13858</name>
</gene>
<evidence type="ECO:0000256" key="2">
    <source>
        <dbReference type="SAM" id="Phobius"/>
    </source>
</evidence>
<feature type="compositionally biased region" description="Low complexity" evidence="1">
    <location>
        <begin position="550"/>
        <end position="574"/>
    </location>
</feature>
<evidence type="ECO:0008006" key="6">
    <source>
        <dbReference type="Google" id="ProtNLM"/>
    </source>
</evidence>
<feature type="region of interest" description="Disordered" evidence="1">
    <location>
        <begin position="493"/>
        <end position="577"/>
    </location>
</feature>
<reference evidence="4" key="1">
    <citation type="submission" date="2021-04" db="EMBL/GenBank/DDBJ databases">
        <authorList>
            <consortium name="Molecular Ecology Group"/>
        </authorList>
    </citation>
    <scope>NUCLEOTIDE SEQUENCE</scope>
</reference>
<protein>
    <recommendedName>
        <fullName evidence="6">Protein brambleberry</fullName>
    </recommendedName>
</protein>
<keyword evidence="2" id="KW-0812">Transmembrane</keyword>
<name>A0A8S3ZKU5_9EUPU</name>
<keyword evidence="5" id="KW-1185">Reference proteome</keyword>
<evidence type="ECO:0000313" key="5">
    <source>
        <dbReference type="Proteomes" id="UP000678393"/>
    </source>
</evidence>
<feature type="signal peptide" evidence="3">
    <location>
        <begin position="1"/>
        <end position="25"/>
    </location>
</feature>
<evidence type="ECO:0000256" key="1">
    <source>
        <dbReference type="SAM" id="MobiDB-lite"/>
    </source>
</evidence>
<comment type="caution">
    <text evidence="4">The sequence shown here is derived from an EMBL/GenBank/DDBJ whole genome shotgun (WGS) entry which is preliminary data.</text>
</comment>
<feature type="transmembrane region" description="Helical" evidence="2">
    <location>
        <begin position="360"/>
        <end position="382"/>
    </location>
</feature>
<keyword evidence="3" id="KW-0732">Signal</keyword>
<evidence type="ECO:0000313" key="4">
    <source>
        <dbReference type="EMBL" id="CAG5128300.1"/>
    </source>
</evidence>
<dbReference type="PANTHER" id="PTHR33538:SF1">
    <property type="entry name" value="PROTEIN BRAMBLEBERRY"/>
    <property type="match status" value="1"/>
</dbReference>
<feature type="transmembrane region" description="Helical" evidence="2">
    <location>
        <begin position="389"/>
        <end position="407"/>
    </location>
</feature>
<sequence>MASDRLYASLLLLSGLFLCFQQSSPMLEWLFGDEKVEASDGTSVSDSSRFEVLSFDEKFLEFAKTLNDMSPLDACYNIVIYNLKKKCGELAEEELGKLSVQLLNCQSEVEDRPVYPCTNSMSLADCTKTMDAITWNSYQIVGNRARAMCYASQQVQFRKLTEATVNKLASVTNEQIKTLSDLKVGQEQLHSLTSETVRKLYESQQDLLSTQLSLREAHEGIFNHIALNVKEIMQEKALIASGNQELAAMTENIRKKLDSTSEQIKEREFVEHKKHERILQDLREIQESTEASVGKLESSLMSLLTKFEQLDGQYAGMSMSLKKMNTTMSDLMSALDSLGQNLNERINWISQLLDGTDDKLSAMSCCLLHIAYFFLVASVATFLQISIPVRLAMLVIIVGNVAAELNYNHSFDFAGLTVFLFTAYFGFRLVCFMGHKFKISKGAYMPGSVLQAMSTHPEPLSSQEVRTLLNLLQRFSNTVSDYQNIVPSPVANGTVIHDTVPRSETPLSDFNRSNNRPEPSSSHRASSTLEVSGPFNTQMTRRHFIDHLQSPGSRSSSRSATPTPSESRSSTPGGLRCQANTVTGLQCRLPVLSGSDFCRVHTGR</sequence>
<dbReference type="OrthoDB" id="5978806at2759"/>
<keyword evidence="2" id="KW-1133">Transmembrane helix</keyword>
<dbReference type="Proteomes" id="UP000678393">
    <property type="component" value="Unassembled WGS sequence"/>
</dbReference>
<keyword evidence="2" id="KW-0472">Membrane</keyword>
<evidence type="ECO:0000256" key="3">
    <source>
        <dbReference type="SAM" id="SignalP"/>
    </source>
</evidence>
<dbReference type="AlphaFoldDB" id="A0A8S3ZKU5"/>
<dbReference type="InterPro" id="IPR040346">
    <property type="entry name" value="GEX1/Brambleberry"/>
</dbReference>
<organism evidence="4 5">
    <name type="scientific">Candidula unifasciata</name>
    <dbReference type="NCBI Taxonomy" id="100452"/>
    <lineage>
        <taxon>Eukaryota</taxon>
        <taxon>Metazoa</taxon>
        <taxon>Spiralia</taxon>
        <taxon>Lophotrochozoa</taxon>
        <taxon>Mollusca</taxon>
        <taxon>Gastropoda</taxon>
        <taxon>Heterobranchia</taxon>
        <taxon>Euthyneura</taxon>
        <taxon>Panpulmonata</taxon>
        <taxon>Eupulmonata</taxon>
        <taxon>Stylommatophora</taxon>
        <taxon>Helicina</taxon>
        <taxon>Helicoidea</taxon>
        <taxon>Geomitridae</taxon>
        <taxon>Candidula</taxon>
    </lineage>
</organism>
<dbReference type="PANTHER" id="PTHR33538">
    <property type="entry name" value="PROTEIN GAMETE EXPRESSED 1"/>
    <property type="match status" value="1"/>
</dbReference>
<accession>A0A8S3ZKU5</accession>
<feature type="transmembrane region" description="Helical" evidence="2">
    <location>
        <begin position="413"/>
        <end position="431"/>
    </location>
</feature>
<feature type="compositionally biased region" description="Polar residues" evidence="1">
    <location>
        <begin position="523"/>
        <end position="539"/>
    </location>
</feature>